<dbReference type="AlphaFoldDB" id="X0UW84"/>
<protein>
    <recommendedName>
        <fullName evidence="2">AbiEi antitoxin C-terminal domain-containing protein</fullName>
    </recommendedName>
</protein>
<accession>X0UW84</accession>
<evidence type="ECO:0000313" key="1">
    <source>
        <dbReference type="EMBL" id="GAG04568.1"/>
    </source>
</evidence>
<evidence type="ECO:0008006" key="2">
    <source>
        <dbReference type="Google" id="ProtNLM"/>
    </source>
</evidence>
<name>X0UW84_9ZZZZ</name>
<gene>
    <name evidence="1" type="ORF">S01H1_34554</name>
</gene>
<reference evidence="1" key="1">
    <citation type="journal article" date="2014" name="Front. Microbiol.">
        <title>High frequency of phylogenetically diverse reductive dehalogenase-homologous genes in deep subseafloor sedimentary metagenomes.</title>
        <authorList>
            <person name="Kawai M."/>
            <person name="Futagami T."/>
            <person name="Toyoda A."/>
            <person name="Takaki Y."/>
            <person name="Nishi S."/>
            <person name="Hori S."/>
            <person name="Arai W."/>
            <person name="Tsubouchi T."/>
            <person name="Morono Y."/>
            <person name="Uchiyama I."/>
            <person name="Ito T."/>
            <person name="Fujiyama A."/>
            <person name="Inagaki F."/>
            <person name="Takami H."/>
        </authorList>
    </citation>
    <scope>NUCLEOTIDE SEQUENCE</scope>
    <source>
        <strain evidence="1">Expedition CK06-06</strain>
    </source>
</reference>
<sequence>MKTAEFFATHPVFSLDEATMALAPKGGRLGTVERLKYHLRAGTLKLAARGVYAVVPSGVLADRFQPDPLLVASAVRPDGVFSHHSALELLGAAHSVWHQCTLYVEQRRR</sequence>
<proteinExistence type="predicted"/>
<comment type="caution">
    <text evidence="1">The sequence shown here is derived from an EMBL/GenBank/DDBJ whole genome shotgun (WGS) entry which is preliminary data.</text>
</comment>
<dbReference type="EMBL" id="BARS01021522">
    <property type="protein sequence ID" value="GAG04568.1"/>
    <property type="molecule type" value="Genomic_DNA"/>
</dbReference>
<feature type="non-terminal residue" evidence="1">
    <location>
        <position position="109"/>
    </location>
</feature>
<organism evidence="1">
    <name type="scientific">marine sediment metagenome</name>
    <dbReference type="NCBI Taxonomy" id="412755"/>
    <lineage>
        <taxon>unclassified sequences</taxon>
        <taxon>metagenomes</taxon>
        <taxon>ecological metagenomes</taxon>
    </lineage>
</organism>